<dbReference type="InterPro" id="IPR036005">
    <property type="entry name" value="Creatinase/aminopeptidase-like"/>
</dbReference>
<dbReference type="Proteomes" id="UP000002710">
    <property type="component" value="Chromosome"/>
</dbReference>
<dbReference type="InterPro" id="IPR029149">
    <property type="entry name" value="Creatin/AminoP/Spt16_N"/>
</dbReference>
<keyword evidence="4" id="KW-1185">Reference proteome</keyword>
<proteinExistence type="predicted"/>
<dbReference type="Gene3D" id="3.40.350.10">
    <property type="entry name" value="Creatinase/prolidase N-terminal domain"/>
    <property type="match status" value="1"/>
</dbReference>
<evidence type="ECO:0000259" key="2">
    <source>
        <dbReference type="Pfam" id="PF01321"/>
    </source>
</evidence>
<organism evidence="3 4">
    <name type="scientific">Oleidesulfovibrio alaskensis (strain ATCC BAA-1058 / DSM 17464 / G20)</name>
    <name type="common">Desulfovibrio alaskensis</name>
    <dbReference type="NCBI Taxonomy" id="207559"/>
    <lineage>
        <taxon>Bacteria</taxon>
        <taxon>Pseudomonadati</taxon>
        <taxon>Thermodesulfobacteriota</taxon>
        <taxon>Desulfovibrionia</taxon>
        <taxon>Desulfovibrionales</taxon>
        <taxon>Desulfovibrionaceae</taxon>
        <taxon>Oleidesulfovibrio</taxon>
    </lineage>
</organism>
<feature type="domain" description="Creatinase N-terminal" evidence="2">
    <location>
        <begin position="9"/>
        <end position="139"/>
    </location>
</feature>
<sequence length="356" mass="40108">MNAEHYARRRERLRPLLRENGLDALLVSLDANRFYLSGFELHDAQINESCGRLLITADGPDWLCTDPRFEEAARRLWDREHIFIYSGNAAERLREFVKGRFSGAIGYESSCVSMAFYDSFAGGLSLKKADGLVEKLRVIKEPEEIARLERACALNHRLMEWLPQVLYPGRTEAQVAWDIEKFFRENGASELAFPSIVAAGANAAMCHAIPDDTVLHENCPLLVDVGCRVDDYCSDQTRTFWVGDRPADEFLRTRDMVQHAQRVAIDIMRPGMPLADAHNMALAVFERHGVAAAFTHSLGHGIGLQTHEAPAVNHRTDARLEPGMVITVEPGLYFPVWGGVRWEYMVHCTEDGVRVL</sequence>
<dbReference type="Pfam" id="PF01321">
    <property type="entry name" value="Creatinase_N"/>
    <property type="match status" value="1"/>
</dbReference>
<dbReference type="PANTHER" id="PTHR46112:SF3">
    <property type="entry name" value="AMINOPEPTIDASE YPDF"/>
    <property type="match status" value="1"/>
</dbReference>
<dbReference type="GO" id="GO:0008235">
    <property type="term" value="F:metalloexopeptidase activity"/>
    <property type="evidence" value="ECO:0007669"/>
    <property type="project" value="UniProtKB-ARBA"/>
</dbReference>
<evidence type="ECO:0000313" key="4">
    <source>
        <dbReference type="Proteomes" id="UP000002710"/>
    </source>
</evidence>
<dbReference type="Gene3D" id="3.90.230.10">
    <property type="entry name" value="Creatinase/methionine aminopeptidase superfamily"/>
    <property type="match status" value="1"/>
</dbReference>
<dbReference type="STRING" id="207559.Dde_0217"/>
<dbReference type="EMBL" id="CP000112">
    <property type="protein sequence ID" value="ABB37018.1"/>
    <property type="molecule type" value="Genomic_DNA"/>
</dbReference>
<dbReference type="SUPFAM" id="SSF55920">
    <property type="entry name" value="Creatinase/aminopeptidase"/>
    <property type="match status" value="1"/>
</dbReference>
<dbReference type="InterPro" id="IPR001714">
    <property type="entry name" value="Pept_M24_MAP"/>
</dbReference>
<dbReference type="InterPro" id="IPR000587">
    <property type="entry name" value="Creatinase_N"/>
</dbReference>
<evidence type="ECO:0000313" key="3">
    <source>
        <dbReference type="EMBL" id="ABB37018.1"/>
    </source>
</evidence>
<dbReference type="InterPro" id="IPR000994">
    <property type="entry name" value="Pept_M24"/>
</dbReference>
<protein>
    <submittedName>
        <fullName evidence="3">Peptidase M24</fullName>
    </submittedName>
</protein>
<dbReference type="eggNOG" id="COG0006">
    <property type="taxonomic scope" value="Bacteria"/>
</dbReference>
<dbReference type="PRINTS" id="PR00599">
    <property type="entry name" value="MAPEPTIDASE"/>
</dbReference>
<dbReference type="InterPro" id="IPR050659">
    <property type="entry name" value="Peptidase_M24B"/>
</dbReference>
<name>Q316X8_OLEA2</name>
<dbReference type="AlphaFoldDB" id="Q316X8"/>
<dbReference type="SUPFAM" id="SSF53092">
    <property type="entry name" value="Creatinase/prolidase N-terminal domain"/>
    <property type="match status" value="1"/>
</dbReference>
<dbReference type="GO" id="GO:0004177">
    <property type="term" value="F:aminopeptidase activity"/>
    <property type="evidence" value="ECO:0007669"/>
    <property type="project" value="UniProtKB-ARBA"/>
</dbReference>
<dbReference type="KEGG" id="dde:Dde_0217"/>
<reference evidence="3 4" key="1">
    <citation type="journal article" date="2011" name="J. Bacteriol.">
        <title>Complete genome sequence and updated annotation of Desulfovibrio alaskensis G20.</title>
        <authorList>
            <person name="Hauser L.J."/>
            <person name="Land M.L."/>
            <person name="Brown S.D."/>
            <person name="Larimer F."/>
            <person name="Keller K.L."/>
            <person name="Rapp-Giles B.J."/>
            <person name="Price M.N."/>
            <person name="Lin M."/>
            <person name="Bruce D.C."/>
            <person name="Detter J.C."/>
            <person name="Tapia R."/>
            <person name="Han C.S."/>
            <person name="Goodwin L.A."/>
            <person name="Cheng J.F."/>
            <person name="Pitluck S."/>
            <person name="Copeland A."/>
            <person name="Lucas S."/>
            <person name="Nolan M."/>
            <person name="Lapidus A.L."/>
            <person name="Palumbo A.V."/>
            <person name="Wall J.D."/>
        </authorList>
    </citation>
    <scope>NUCLEOTIDE SEQUENCE [LARGE SCALE GENOMIC DNA]</scope>
    <source>
        <strain evidence="4">ATCC BAA 1058 / DSM 17464 / G20</strain>
    </source>
</reference>
<dbReference type="HOGENOM" id="CLU_017266_4_2_7"/>
<feature type="domain" description="Peptidase M24" evidence="1">
    <location>
        <begin position="147"/>
        <end position="350"/>
    </location>
</feature>
<evidence type="ECO:0000259" key="1">
    <source>
        <dbReference type="Pfam" id="PF00557"/>
    </source>
</evidence>
<dbReference type="Pfam" id="PF00557">
    <property type="entry name" value="Peptidase_M24"/>
    <property type="match status" value="1"/>
</dbReference>
<dbReference type="RefSeq" id="WP_011366372.1">
    <property type="nucleotide sequence ID" value="NC_007519.1"/>
</dbReference>
<dbReference type="PANTHER" id="PTHR46112">
    <property type="entry name" value="AMINOPEPTIDASE"/>
    <property type="match status" value="1"/>
</dbReference>
<gene>
    <name evidence="3" type="ordered locus">Dde_0217</name>
</gene>
<accession>Q316X8</accession>
<dbReference type="CDD" id="cd01092">
    <property type="entry name" value="APP-like"/>
    <property type="match status" value="1"/>
</dbReference>